<feature type="compositionally biased region" description="Basic and acidic residues" evidence="3">
    <location>
        <begin position="81"/>
        <end position="94"/>
    </location>
</feature>
<keyword evidence="5" id="KW-1185">Reference proteome</keyword>
<dbReference type="RefSeq" id="XP_025365852.1">
    <property type="nucleotide sequence ID" value="XM_025515054.1"/>
</dbReference>
<dbReference type="GO" id="GO:0034553">
    <property type="term" value="P:mitochondrial respiratory chain complex II assembly"/>
    <property type="evidence" value="ECO:0007669"/>
    <property type="project" value="TreeGrafter"/>
</dbReference>
<dbReference type="GO" id="GO:0005739">
    <property type="term" value="C:mitochondrion"/>
    <property type="evidence" value="ECO:0007669"/>
    <property type="project" value="TreeGrafter"/>
</dbReference>
<reference evidence="4 5" key="1">
    <citation type="journal article" date="2018" name="Mol. Biol. Evol.">
        <title>Broad Genomic Sampling Reveals a Smut Pathogenic Ancestry of the Fungal Clade Ustilaginomycotina.</title>
        <authorList>
            <person name="Kijpornyongpan T."/>
            <person name="Mondo S.J."/>
            <person name="Barry K."/>
            <person name="Sandor L."/>
            <person name="Lee J."/>
            <person name="Lipzen A."/>
            <person name="Pangilinan J."/>
            <person name="LaButti K."/>
            <person name="Hainaut M."/>
            <person name="Henrissat B."/>
            <person name="Grigoriev I.V."/>
            <person name="Spatafora J.W."/>
            <person name="Aime M.C."/>
        </authorList>
    </citation>
    <scope>NUCLEOTIDE SEQUENCE [LARGE SCALE GENOMIC DNA]</scope>
    <source>
        <strain evidence="4 5">MCA 4658</strain>
    </source>
</reference>
<gene>
    <name evidence="4" type="ORF">IE81DRAFT_327238</name>
</gene>
<dbReference type="Pfam" id="PF07896">
    <property type="entry name" value="DUF1674"/>
    <property type="match status" value="1"/>
</dbReference>
<name>A0A316VM84_9BASI</name>
<dbReference type="FunCoup" id="A0A316VM84">
    <property type="interactions" value="144"/>
</dbReference>
<evidence type="ECO:0000256" key="2">
    <source>
        <dbReference type="ARBA" id="ARBA00022170"/>
    </source>
</evidence>
<dbReference type="PANTHER" id="PTHR28524:SF3">
    <property type="entry name" value="SUCCINATE DEHYDROGENASE ASSEMBLY FACTOR 4, MITOCHONDRIAL"/>
    <property type="match status" value="1"/>
</dbReference>
<evidence type="ECO:0000256" key="3">
    <source>
        <dbReference type="SAM" id="MobiDB-lite"/>
    </source>
</evidence>
<dbReference type="EMBL" id="KZ819561">
    <property type="protein sequence ID" value="PWN38692.1"/>
    <property type="molecule type" value="Genomic_DNA"/>
</dbReference>
<feature type="region of interest" description="Disordered" evidence="3">
    <location>
        <begin position="17"/>
        <end position="157"/>
    </location>
</feature>
<evidence type="ECO:0000256" key="1">
    <source>
        <dbReference type="ARBA" id="ARBA00005701"/>
    </source>
</evidence>
<proteinExistence type="inferred from homology"/>
<dbReference type="Proteomes" id="UP000245783">
    <property type="component" value="Unassembled WGS sequence"/>
</dbReference>
<feature type="compositionally biased region" description="Polar residues" evidence="3">
    <location>
        <begin position="95"/>
        <end position="107"/>
    </location>
</feature>
<sequence length="157" mass="16688">MFSTTCKTALRPPTALLSKVGAPSSSTTSIISSSSSSRLPLPTASSSSSSRHLSASTRALSDGDGQESPFSRPGPPPLPPKEQREFERLVKEKSNALQFNSNASGNESDAIHPDARRVPTPDFEGDTNPSTGEVGGPKKDPLAWQREWTYGGRATDF</sequence>
<organism evidence="4 5">
    <name type="scientific">Ceraceosorus guamensis</name>
    <dbReference type="NCBI Taxonomy" id="1522189"/>
    <lineage>
        <taxon>Eukaryota</taxon>
        <taxon>Fungi</taxon>
        <taxon>Dikarya</taxon>
        <taxon>Basidiomycota</taxon>
        <taxon>Ustilaginomycotina</taxon>
        <taxon>Exobasidiomycetes</taxon>
        <taxon>Ceraceosorales</taxon>
        <taxon>Ceraceosoraceae</taxon>
        <taxon>Ceraceosorus</taxon>
    </lineage>
</organism>
<accession>A0A316VM84</accession>
<protein>
    <recommendedName>
        <fullName evidence="2">Succinate dehydrogenase assembly factor 4, mitochondrial</fullName>
    </recommendedName>
</protein>
<dbReference type="PANTHER" id="PTHR28524">
    <property type="entry name" value="SUCCINATE DEHYDROGENASE ASSEMBLY FACTOR 4, MITOCHONDRIAL"/>
    <property type="match status" value="1"/>
</dbReference>
<feature type="compositionally biased region" description="Basic and acidic residues" evidence="3">
    <location>
        <begin position="109"/>
        <end position="119"/>
    </location>
</feature>
<dbReference type="InterPro" id="IPR012875">
    <property type="entry name" value="SDHF4"/>
</dbReference>
<comment type="similarity">
    <text evidence="1">Belongs to the SDHAF4 family.</text>
</comment>
<dbReference type="OrthoDB" id="201362at2759"/>
<dbReference type="AlphaFoldDB" id="A0A316VM84"/>
<dbReference type="STRING" id="1522189.A0A316VM84"/>
<feature type="compositionally biased region" description="Low complexity" evidence="3">
    <location>
        <begin position="22"/>
        <end position="60"/>
    </location>
</feature>
<dbReference type="GeneID" id="37036924"/>
<evidence type="ECO:0000313" key="5">
    <source>
        <dbReference type="Proteomes" id="UP000245783"/>
    </source>
</evidence>
<evidence type="ECO:0000313" key="4">
    <source>
        <dbReference type="EMBL" id="PWN38692.1"/>
    </source>
</evidence>
<dbReference type="InParanoid" id="A0A316VM84"/>